<dbReference type="Pfam" id="PF02348">
    <property type="entry name" value="CTP_transf_3"/>
    <property type="match status" value="1"/>
</dbReference>
<proteinExistence type="predicted"/>
<dbReference type="InterPro" id="IPR029044">
    <property type="entry name" value="Nucleotide-diphossugar_trans"/>
</dbReference>
<sequence>MSDIMAIIPARSGSKGIINKNIKSLNGHPLLA</sequence>
<organism evidence="1">
    <name type="scientific">marine metagenome</name>
    <dbReference type="NCBI Taxonomy" id="408172"/>
    <lineage>
        <taxon>unclassified sequences</taxon>
        <taxon>metagenomes</taxon>
        <taxon>ecological metagenomes</taxon>
    </lineage>
</organism>
<feature type="non-terminal residue" evidence="1">
    <location>
        <position position="32"/>
    </location>
</feature>
<protein>
    <recommendedName>
        <fullName evidence="2">Acylneuraminate cytidylyltransferase</fullName>
    </recommendedName>
</protein>
<name>A0A382YWK8_9ZZZZ</name>
<dbReference type="SUPFAM" id="SSF53448">
    <property type="entry name" value="Nucleotide-diphospho-sugar transferases"/>
    <property type="match status" value="1"/>
</dbReference>
<dbReference type="Gene3D" id="3.90.550.10">
    <property type="entry name" value="Spore Coat Polysaccharide Biosynthesis Protein SpsA, Chain A"/>
    <property type="match status" value="1"/>
</dbReference>
<evidence type="ECO:0000313" key="1">
    <source>
        <dbReference type="EMBL" id="SVD87614.1"/>
    </source>
</evidence>
<dbReference type="InterPro" id="IPR003329">
    <property type="entry name" value="Cytidylyl_trans"/>
</dbReference>
<gene>
    <name evidence="1" type="ORF">METZ01_LOCUS440468</name>
</gene>
<dbReference type="AlphaFoldDB" id="A0A382YWK8"/>
<reference evidence="1" key="1">
    <citation type="submission" date="2018-05" db="EMBL/GenBank/DDBJ databases">
        <authorList>
            <person name="Lanie J.A."/>
            <person name="Ng W.-L."/>
            <person name="Kazmierczak K.M."/>
            <person name="Andrzejewski T.M."/>
            <person name="Davidsen T.M."/>
            <person name="Wayne K.J."/>
            <person name="Tettelin H."/>
            <person name="Glass J.I."/>
            <person name="Rusch D."/>
            <person name="Podicherti R."/>
            <person name="Tsui H.-C.T."/>
            <person name="Winkler M.E."/>
        </authorList>
    </citation>
    <scope>NUCLEOTIDE SEQUENCE</scope>
</reference>
<evidence type="ECO:0008006" key="2">
    <source>
        <dbReference type="Google" id="ProtNLM"/>
    </source>
</evidence>
<accession>A0A382YWK8</accession>
<dbReference type="EMBL" id="UINC01179104">
    <property type="protein sequence ID" value="SVD87614.1"/>
    <property type="molecule type" value="Genomic_DNA"/>
</dbReference>